<name>A0A8J6AKD6_GALPY</name>
<dbReference type="Proteomes" id="UP000700334">
    <property type="component" value="Unassembled WGS sequence"/>
</dbReference>
<dbReference type="AlphaFoldDB" id="A0A8J6AKD6"/>
<gene>
    <name evidence="3" type="ORF">J0S82_014600</name>
</gene>
<feature type="region of interest" description="Disordered" evidence="2">
    <location>
        <begin position="131"/>
        <end position="267"/>
    </location>
</feature>
<dbReference type="OrthoDB" id="9897099at2759"/>
<organism evidence="3 4">
    <name type="scientific">Galemys pyrenaicus</name>
    <name type="common">Iberian desman</name>
    <name type="synonym">Pyrenean desman</name>
    <dbReference type="NCBI Taxonomy" id="202257"/>
    <lineage>
        <taxon>Eukaryota</taxon>
        <taxon>Metazoa</taxon>
        <taxon>Chordata</taxon>
        <taxon>Craniata</taxon>
        <taxon>Vertebrata</taxon>
        <taxon>Euteleostomi</taxon>
        <taxon>Mammalia</taxon>
        <taxon>Eutheria</taxon>
        <taxon>Laurasiatheria</taxon>
        <taxon>Eulipotyphla</taxon>
        <taxon>Talpidae</taxon>
        <taxon>Galemys</taxon>
    </lineage>
</organism>
<evidence type="ECO:0000256" key="1">
    <source>
        <dbReference type="ARBA" id="ARBA00023054"/>
    </source>
</evidence>
<reference evidence="3" key="1">
    <citation type="journal article" date="2021" name="Evol. Appl.">
        <title>The genome of the Pyrenean desman and the effects of bottlenecks and inbreeding on the genomic landscape of an endangered species.</title>
        <authorList>
            <person name="Escoda L."/>
            <person name="Castresana J."/>
        </authorList>
    </citation>
    <scope>NUCLEOTIDE SEQUENCE</scope>
    <source>
        <strain evidence="3">IBE-C5619</strain>
    </source>
</reference>
<dbReference type="GO" id="GO:0032391">
    <property type="term" value="C:photoreceptor connecting cilium"/>
    <property type="evidence" value="ECO:0007669"/>
    <property type="project" value="TreeGrafter"/>
</dbReference>
<dbReference type="InterPro" id="IPR051655">
    <property type="entry name" value="FAM161"/>
</dbReference>
<dbReference type="GO" id="GO:0036064">
    <property type="term" value="C:ciliary basal body"/>
    <property type="evidence" value="ECO:0007669"/>
    <property type="project" value="TreeGrafter"/>
</dbReference>
<feature type="compositionally biased region" description="Polar residues" evidence="2">
    <location>
        <begin position="21"/>
        <end position="30"/>
    </location>
</feature>
<dbReference type="GO" id="GO:0044782">
    <property type="term" value="P:cilium organization"/>
    <property type="evidence" value="ECO:0007669"/>
    <property type="project" value="TreeGrafter"/>
</dbReference>
<keyword evidence="1" id="KW-0175">Coiled coil</keyword>
<evidence type="ECO:0000313" key="3">
    <source>
        <dbReference type="EMBL" id="KAG8522603.1"/>
    </source>
</evidence>
<feature type="compositionally biased region" description="Basic residues" evidence="2">
    <location>
        <begin position="218"/>
        <end position="230"/>
    </location>
</feature>
<accession>A0A8J6AKD6</accession>
<keyword evidence="4" id="KW-1185">Reference proteome</keyword>
<proteinExistence type="predicted"/>
<dbReference type="PANTHER" id="PTHR21501:SF5">
    <property type="entry name" value="TESTIS-SPECIFIC PROTEIN 10-INTERACTING PROTEIN"/>
    <property type="match status" value="1"/>
</dbReference>
<dbReference type="PANTHER" id="PTHR21501">
    <property type="entry name" value="PROTEIN FAM-161"/>
    <property type="match status" value="1"/>
</dbReference>
<evidence type="ECO:0000313" key="4">
    <source>
        <dbReference type="Proteomes" id="UP000700334"/>
    </source>
</evidence>
<feature type="compositionally biased region" description="Basic and acidic residues" evidence="2">
    <location>
        <begin position="39"/>
        <end position="50"/>
    </location>
</feature>
<feature type="compositionally biased region" description="Polar residues" evidence="2">
    <location>
        <begin position="249"/>
        <end position="258"/>
    </location>
</feature>
<feature type="region of interest" description="Disordered" evidence="2">
    <location>
        <begin position="86"/>
        <end position="117"/>
    </location>
</feature>
<evidence type="ECO:0000256" key="2">
    <source>
        <dbReference type="SAM" id="MobiDB-lite"/>
    </source>
</evidence>
<protein>
    <submittedName>
        <fullName evidence="3">Testis-specific protein 10-interacting protein</fullName>
    </submittedName>
</protein>
<feature type="region of interest" description="Disordered" evidence="2">
    <location>
        <begin position="1"/>
        <end position="62"/>
    </location>
</feature>
<dbReference type="EMBL" id="JAGFMF010011432">
    <property type="protein sequence ID" value="KAG8522603.1"/>
    <property type="molecule type" value="Genomic_DNA"/>
</dbReference>
<sequence length="469" mass="52514">MRLLSRLHQGDLRSGDGVPPGQQQRAQSAGQVAKKDRKPRGQDKKGHSSAEAEDVFSPPPRKPSFPFQWAWESFTAESRSLLQSPLAFHHPGLPFPPALPQHKSRGKPTAHLPEPSDLCWKADLLGPERRQQLRACGYDSTLAGRATGPGPEPPREAGLQLPRKTPGSGSGSEQAHEPEAKRGLSPGDQHRRSRQGCTSEGERSAEVTEDGEEGEHRAPHRRKAGSHRKGWNSGEEACDEGEPQCPGSDASSSNPQGQQRRKARAKELEGPWGLEQLQRQFQQDLNCGHGKQTWKALWAAIQPSKPSGKAPPLGDAEPCWCANSPNRTFYKRQEATRSLLQEWERQGQEEQLQAELRRARVQRVQQQVARCLAAYEPRGARGPSITQRKVEELRRQERQRFVEYQEELRGIQHRVQARPYLFQQAMQTNARLTVTRRFSQVLSALGLDEEQLLAEAEKGNTEGTSRKPR</sequence>
<comment type="caution">
    <text evidence="3">The sequence shown here is derived from an EMBL/GenBank/DDBJ whole genome shotgun (WGS) entry which is preliminary data.</text>
</comment>